<dbReference type="RefSeq" id="XP_028034640.1">
    <property type="nucleotide sequence ID" value="XM_028178839.1"/>
</dbReference>
<keyword evidence="7" id="KW-1185">Reference proteome</keyword>
<dbReference type="InterPro" id="IPR052110">
    <property type="entry name" value="MCFD2-like"/>
</dbReference>
<protein>
    <submittedName>
        <fullName evidence="8">Multiple coagulation factor deficiency protein 2 homolog</fullName>
    </submittedName>
</protein>
<accession>A0A6J2JYI3</accession>
<keyword evidence="1 5" id="KW-0732">Signal</keyword>
<evidence type="ECO:0000259" key="6">
    <source>
        <dbReference type="Pfam" id="PF13499"/>
    </source>
</evidence>
<evidence type="ECO:0000256" key="4">
    <source>
        <dbReference type="SAM" id="MobiDB-lite"/>
    </source>
</evidence>
<name>A0A6J2JYI3_BOMMA</name>
<dbReference type="AlphaFoldDB" id="A0A6J2JYI3"/>
<feature type="compositionally biased region" description="Basic and acidic residues" evidence="4">
    <location>
        <begin position="172"/>
        <end position="183"/>
    </location>
</feature>
<reference evidence="8" key="1">
    <citation type="submission" date="2025-08" db="UniProtKB">
        <authorList>
            <consortium name="RefSeq"/>
        </authorList>
    </citation>
    <scope>IDENTIFICATION</scope>
    <source>
        <tissue evidence="8">Silk gland</tissue>
    </source>
</reference>
<dbReference type="InterPro" id="IPR002048">
    <property type="entry name" value="EF_hand_dom"/>
</dbReference>
<feature type="domain" description="EF-hand" evidence="6">
    <location>
        <begin position="84"/>
        <end position="160"/>
    </location>
</feature>
<evidence type="ECO:0000256" key="1">
    <source>
        <dbReference type="ARBA" id="ARBA00022729"/>
    </source>
</evidence>
<dbReference type="GeneID" id="114246357"/>
<dbReference type="GO" id="GO:0005509">
    <property type="term" value="F:calcium ion binding"/>
    <property type="evidence" value="ECO:0007669"/>
    <property type="project" value="InterPro"/>
</dbReference>
<feature type="compositionally biased region" description="Basic residues" evidence="4">
    <location>
        <begin position="161"/>
        <end position="171"/>
    </location>
</feature>
<dbReference type="PANTHER" id="PTHR23104:SF1">
    <property type="entry name" value="EF-HAND DOMAIN-CONTAINING PROTEIN"/>
    <property type="match status" value="1"/>
</dbReference>
<dbReference type="InterPro" id="IPR018247">
    <property type="entry name" value="EF_Hand_1_Ca_BS"/>
</dbReference>
<sequence length="183" mass="20773">MIELKSIFAYLLLMINGVFALRRGPHHPPGQTPVERPHHHYKPMGTGSVTGDSQLLHDAKHLEEDSKVLTPEMLASMTPEELEFHYFSIHDFDRNTKLDGSEMLKAVYHTLDHESPNPDDDSSIEPEANDLDSFIVLVDRTLQFDDTDGDGYVSYPEYRAARARNPSKKASRILDNRPQDSSK</sequence>
<evidence type="ECO:0000256" key="3">
    <source>
        <dbReference type="ARBA" id="ARBA00022837"/>
    </source>
</evidence>
<evidence type="ECO:0000313" key="8">
    <source>
        <dbReference type="RefSeq" id="XP_028034640.1"/>
    </source>
</evidence>
<dbReference type="PROSITE" id="PS00018">
    <property type="entry name" value="EF_HAND_1"/>
    <property type="match status" value="1"/>
</dbReference>
<dbReference type="PANTHER" id="PTHR23104">
    <property type="entry name" value="MULTIPLE COAGULATION FACTOR DEFICIENCY PROTEIN 2 NEURAL STEM CELL DERIVED NEURONAL SURVIVAL PROTEIN"/>
    <property type="match status" value="1"/>
</dbReference>
<evidence type="ECO:0000313" key="7">
    <source>
        <dbReference type="Proteomes" id="UP000504629"/>
    </source>
</evidence>
<dbReference type="Gene3D" id="1.10.238.10">
    <property type="entry name" value="EF-hand"/>
    <property type="match status" value="1"/>
</dbReference>
<feature type="signal peptide" evidence="5">
    <location>
        <begin position="1"/>
        <end position="20"/>
    </location>
</feature>
<evidence type="ECO:0000256" key="2">
    <source>
        <dbReference type="ARBA" id="ARBA00022737"/>
    </source>
</evidence>
<dbReference type="KEGG" id="bman:114246357"/>
<feature type="chain" id="PRO_5026875553" evidence="5">
    <location>
        <begin position="21"/>
        <end position="183"/>
    </location>
</feature>
<keyword evidence="2" id="KW-0677">Repeat</keyword>
<dbReference type="Proteomes" id="UP000504629">
    <property type="component" value="Unplaced"/>
</dbReference>
<evidence type="ECO:0000256" key="5">
    <source>
        <dbReference type="SAM" id="SignalP"/>
    </source>
</evidence>
<dbReference type="Pfam" id="PF13499">
    <property type="entry name" value="EF-hand_7"/>
    <property type="match status" value="1"/>
</dbReference>
<proteinExistence type="predicted"/>
<feature type="region of interest" description="Disordered" evidence="4">
    <location>
        <begin position="158"/>
        <end position="183"/>
    </location>
</feature>
<keyword evidence="3" id="KW-0106">Calcium</keyword>
<dbReference type="OrthoDB" id="289247at2759"/>
<organism evidence="7 8">
    <name type="scientific">Bombyx mandarina</name>
    <name type="common">Wild silk moth</name>
    <name type="synonym">Wild silkworm</name>
    <dbReference type="NCBI Taxonomy" id="7092"/>
    <lineage>
        <taxon>Eukaryota</taxon>
        <taxon>Metazoa</taxon>
        <taxon>Ecdysozoa</taxon>
        <taxon>Arthropoda</taxon>
        <taxon>Hexapoda</taxon>
        <taxon>Insecta</taxon>
        <taxon>Pterygota</taxon>
        <taxon>Neoptera</taxon>
        <taxon>Endopterygota</taxon>
        <taxon>Lepidoptera</taxon>
        <taxon>Glossata</taxon>
        <taxon>Ditrysia</taxon>
        <taxon>Bombycoidea</taxon>
        <taxon>Bombycidae</taxon>
        <taxon>Bombycinae</taxon>
        <taxon>Bombyx</taxon>
    </lineage>
</organism>
<gene>
    <name evidence="8" type="primary">LOC114246357</name>
</gene>
<dbReference type="InterPro" id="IPR011992">
    <property type="entry name" value="EF-hand-dom_pair"/>
</dbReference>
<dbReference type="SUPFAM" id="SSF47473">
    <property type="entry name" value="EF-hand"/>
    <property type="match status" value="1"/>
</dbReference>